<evidence type="ECO:0000313" key="2">
    <source>
        <dbReference type="EMBL" id="WWD18787.1"/>
    </source>
</evidence>
<dbReference type="GeneID" id="43591377"/>
<dbReference type="Gene3D" id="2.60.120.620">
    <property type="entry name" value="q2cbj1_9rhob like domain"/>
    <property type="match status" value="1"/>
</dbReference>
<dbReference type="Pfam" id="PF05721">
    <property type="entry name" value="PhyH"/>
    <property type="match status" value="1"/>
</dbReference>
<dbReference type="Proteomes" id="UP000322225">
    <property type="component" value="Chromosome 5"/>
</dbReference>
<proteinExistence type="predicted"/>
<evidence type="ECO:0008006" key="4">
    <source>
        <dbReference type="Google" id="ProtNLM"/>
    </source>
</evidence>
<accession>A0AAJ8LJ89</accession>
<evidence type="ECO:0000313" key="3">
    <source>
        <dbReference type="Proteomes" id="UP000322225"/>
    </source>
</evidence>
<reference evidence="2" key="2">
    <citation type="submission" date="2024-01" db="EMBL/GenBank/DDBJ databases">
        <title>Comparative genomics of Cryptococcus and Kwoniella reveals pathogenesis evolution and contrasting modes of karyotype evolution via chromosome fusion or intercentromeric recombination.</title>
        <authorList>
            <person name="Coelho M.A."/>
            <person name="David-Palma M."/>
            <person name="Shea T."/>
            <person name="Bowers K."/>
            <person name="McGinley-Smith S."/>
            <person name="Mohammad A.W."/>
            <person name="Gnirke A."/>
            <person name="Yurkov A.M."/>
            <person name="Nowrousian M."/>
            <person name="Sun S."/>
            <person name="Cuomo C.A."/>
            <person name="Heitman J."/>
        </authorList>
    </citation>
    <scope>NUCLEOTIDE SEQUENCE</scope>
    <source>
        <strain evidence="2">CBS 12478</strain>
    </source>
</reference>
<dbReference type="AlphaFoldDB" id="A0AAJ8LJ89"/>
<dbReference type="SUPFAM" id="SSF51197">
    <property type="entry name" value="Clavaminate synthase-like"/>
    <property type="match status" value="1"/>
</dbReference>
<name>A0AAJ8LJ89_9TREE</name>
<evidence type="ECO:0000256" key="1">
    <source>
        <dbReference type="SAM" id="MobiDB-lite"/>
    </source>
</evidence>
<dbReference type="KEGG" id="ksn:43591377"/>
<keyword evidence="3" id="KW-1185">Reference proteome</keyword>
<dbReference type="InterPro" id="IPR008775">
    <property type="entry name" value="Phytyl_CoA_dOase-like"/>
</dbReference>
<protein>
    <recommendedName>
        <fullName evidence="4">Phytanoyl-CoA dioxygenase</fullName>
    </recommendedName>
</protein>
<sequence length="436" mass="48490">MSDRINKIESVARPIRRPNTSAARGAWCDGVTSEKGDGGGHPYASVHFVVLSPAAAAGRRGSKKLPQTEHHSVTLPLNRYPTRCLLLSNNKESEHYTMSTGSTATSTTTSTTNGGQAAGILKLRGGEQFLKDIDEKGYTVIPGVIAAEKAKEYEDRAYKWLESFGKGFKKDDKETWKVENLPTFSKGGLFNRHGVAHEQWVWDIRSEPALIDVFSKVWGTDELLVSYDGVNVSLPFLDLDKHFKDRAAPWPHVDQSPNRTFKHCIQGIVNLAPNGPDDGGLMVLENSTPLYNEFFEAHADQRPAEGWSWRDGHSFSDEDLKWYEAKGCKWKKVEAGPGDVILWDSRTVHYGAAARGQRPRVATYVCYKPAKNIRPEKLEERKQALADYSGTSHDPLEFRLTGTNQAGPETPDEKQLPKEPAVLSERAKQLVGLVAY</sequence>
<organism evidence="2 3">
    <name type="scientific">Kwoniella shandongensis</name>
    <dbReference type="NCBI Taxonomy" id="1734106"/>
    <lineage>
        <taxon>Eukaryota</taxon>
        <taxon>Fungi</taxon>
        <taxon>Dikarya</taxon>
        <taxon>Basidiomycota</taxon>
        <taxon>Agaricomycotina</taxon>
        <taxon>Tremellomycetes</taxon>
        <taxon>Tremellales</taxon>
        <taxon>Cryptococcaceae</taxon>
        <taxon>Kwoniella</taxon>
    </lineage>
</organism>
<dbReference type="PANTHER" id="PTHR31630:SF6">
    <property type="entry name" value="PHYTANOYL-COA DIOXYGENASE-RELATED"/>
    <property type="match status" value="1"/>
</dbReference>
<feature type="region of interest" description="Disordered" evidence="1">
    <location>
        <begin position="391"/>
        <end position="422"/>
    </location>
</feature>
<dbReference type="PANTHER" id="PTHR31630">
    <property type="entry name" value="PHYTANOYL-COA DIOXYGENASE-RELATED-RELATED"/>
    <property type="match status" value="1"/>
</dbReference>
<dbReference type="EMBL" id="CP144055">
    <property type="protein sequence ID" value="WWD18787.1"/>
    <property type="molecule type" value="Genomic_DNA"/>
</dbReference>
<dbReference type="RefSeq" id="XP_031858563.2">
    <property type="nucleotide sequence ID" value="XM_032007209.2"/>
</dbReference>
<reference evidence="2" key="1">
    <citation type="submission" date="2017-08" db="EMBL/GenBank/DDBJ databases">
        <authorList>
            <person name="Cuomo C."/>
            <person name="Billmyre B."/>
            <person name="Heitman J."/>
        </authorList>
    </citation>
    <scope>NUCLEOTIDE SEQUENCE</scope>
    <source>
        <strain evidence="2">CBS 12478</strain>
    </source>
</reference>
<gene>
    <name evidence="2" type="ORF">CI109_103242</name>
</gene>